<dbReference type="Pfam" id="PF13576">
    <property type="entry name" value="Pentapeptide_3"/>
    <property type="match status" value="1"/>
</dbReference>
<dbReference type="Gene3D" id="2.160.20.80">
    <property type="entry name" value="E3 ubiquitin-protein ligase SopA"/>
    <property type="match status" value="1"/>
</dbReference>
<dbReference type="Proteomes" id="UP001597302">
    <property type="component" value="Unassembled WGS sequence"/>
</dbReference>
<keyword evidence="1" id="KW-0812">Transmembrane</keyword>
<accession>A0ABW4E320</accession>
<keyword evidence="1" id="KW-0472">Membrane</keyword>
<dbReference type="InterPro" id="IPR001646">
    <property type="entry name" value="5peptide_repeat"/>
</dbReference>
<keyword evidence="1" id="KW-1133">Transmembrane helix</keyword>
<feature type="transmembrane region" description="Helical" evidence="1">
    <location>
        <begin position="169"/>
        <end position="190"/>
    </location>
</feature>
<feature type="non-terminal residue" evidence="2">
    <location>
        <position position="1"/>
    </location>
</feature>
<evidence type="ECO:0000313" key="3">
    <source>
        <dbReference type="Proteomes" id="UP001597302"/>
    </source>
</evidence>
<feature type="non-terminal residue" evidence="2">
    <location>
        <position position="218"/>
    </location>
</feature>
<comment type="caution">
    <text evidence="2">The sequence shown here is derived from an EMBL/GenBank/DDBJ whole genome shotgun (WGS) entry which is preliminary data.</text>
</comment>
<name>A0ABW4E320_9RHOB</name>
<organism evidence="2 3">
    <name type="scientific">Paracoccus nototheniae</name>
    <dbReference type="NCBI Taxonomy" id="2489002"/>
    <lineage>
        <taxon>Bacteria</taxon>
        <taxon>Pseudomonadati</taxon>
        <taxon>Pseudomonadota</taxon>
        <taxon>Alphaproteobacteria</taxon>
        <taxon>Rhodobacterales</taxon>
        <taxon>Paracoccaceae</taxon>
        <taxon>Paracoccus</taxon>
    </lineage>
</organism>
<dbReference type="RefSeq" id="WP_379107685.1">
    <property type="nucleotide sequence ID" value="NZ_JBHTOQ010000068.1"/>
</dbReference>
<reference evidence="3" key="1">
    <citation type="journal article" date="2019" name="Int. J. Syst. Evol. Microbiol.">
        <title>The Global Catalogue of Microorganisms (GCM) 10K type strain sequencing project: providing services to taxonomists for standard genome sequencing and annotation.</title>
        <authorList>
            <consortium name="The Broad Institute Genomics Platform"/>
            <consortium name="The Broad Institute Genome Sequencing Center for Infectious Disease"/>
            <person name="Wu L."/>
            <person name="Ma J."/>
        </authorList>
    </citation>
    <scope>NUCLEOTIDE SEQUENCE [LARGE SCALE GENOMIC DNA]</scope>
    <source>
        <strain evidence="3">CCM 8875</strain>
    </source>
</reference>
<dbReference type="EMBL" id="JBHTOQ010000068">
    <property type="protein sequence ID" value="MFD1483508.1"/>
    <property type="molecule type" value="Genomic_DNA"/>
</dbReference>
<sequence>LKRVDFSEVIFRAPVDFEGAKFMGNVDYTRARFDYRANFQNSEFRKTVVFKGATFNDSVDFSNAEFSGTTSFHKTDFKKIAPFFFNSKLYEDTILSTEEGLWPNTPSINSENHERAYARLRRYMTDIKKPDEEMFFHKLEMREKSSSQGRASSFMIKAYDRISVFGQSIYRPMGGLVGLILFGAILFWACDNSKTPVIDRLMWSISNSIPLVRLSSIV</sequence>
<proteinExistence type="predicted"/>
<evidence type="ECO:0000313" key="2">
    <source>
        <dbReference type="EMBL" id="MFD1483508.1"/>
    </source>
</evidence>
<evidence type="ECO:0000256" key="1">
    <source>
        <dbReference type="SAM" id="Phobius"/>
    </source>
</evidence>
<keyword evidence="3" id="KW-1185">Reference proteome</keyword>
<gene>
    <name evidence="2" type="ORF">ACFQ5P_19635</name>
</gene>
<protein>
    <submittedName>
        <fullName evidence="2">Pentapeptide repeat-containing protein</fullName>
    </submittedName>
</protein>